<evidence type="ECO:0000259" key="6">
    <source>
        <dbReference type="PROSITE" id="PS50977"/>
    </source>
</evidence>
<reference evidence="7 8" key="1">
    <citation type="submission" date="2018-11" db="EMBL/GenBank/DDBJ databases">
        <title>Sequencing the genomes of 1000 actinobacteria strains.</title>
        <authorList>
            <person name="Klenk H.-P."/>
        </authorList>
    </citation>
    <scope>NUCLEOTIDE SEQUENCE [LARGE SCALE GENOMIC DNA]</scope>
    <source>
        <strain evidence="7 8">DSM 14418</strain>
    </source>
</reference>
<keyword evidence="3" id="KW-0804">Transcription</keyword>
<dbReference type="RefSeq" id="WP_123919341.1">
    <property type="nucleotide sequence ID" value="NZ_RKRA01000001.1"/>
</dbReference>
<dbReference type="SUPFAM" id="SSF46689">
    <property type="entry name" value="Homeodomain-like"/>
    <property type="match status" value="1"/>
</dbReference>
<dbReference type="EMBL" id="RKRA01000001">
    <property type="protein sequence ID" value="RPF28839.1"/>
    <property type="molecule type" value="Genomic_DNA"/>
</dbReference>
<evidence type="ECO:0000313" key="8">
    <source>
        <dbReference type="Proteomes" id="UP000280726"/>
    </source>
</evidence>
<proteinExistence type="predicted"/>
<dbReference type="InterPro" id="IPR011075">
    <property type="entry name" value="TetR_C"/>
</dbReference>
<dbReference type="InterPro" id="IPR001647">
    <property type="entry name" value="HTH_TetR"/>
</dbReference>
<dbReference type="InterPro" id="IPR036271">
    <property type="entry name" value="Tet_transcr_reg_TetR-rel_C_sf"/>
</dbReference>
<evidence type="ECO:0000256" key="5">
    <source>
        <dbReference type="SAM" id="MobiDB-lite"/>
    </source>
</evidence>
<dbReference type="GO" id="GO:0003700">
    <property type="term" value="F:DNA-binding transcription factor activity"/>
    <property type="evidence" value="ECO:0007669"/>
    <property type="project" value="TreeGrafter"/>
</dbReference>
<dbReference type="Gene3D" id="1.10.10.60">
    <property type="entry name" value="Homeodomain-like"/>
    <property type="match status" value="1"/>
</dbReference>
<protein>
    <submittedName>
        <fullName evidence="7">TetR family transcriptional regulator</fullName>
    </submittedName>
</protein>
<dbReference type="Proteomes" id="UP000280726">
    <property type="component" value="Unassembled WGS sequence"/>
</dbReference>
<gene>
    <name evidence="7" type="ORF">EDD32_3385</name>
</gene>
<dbReference type="PRINTS" id="PR00455">
    <property type="entry name" value="HTHTETR"/>
</dbReference>
<evidence type="ECO:0000256" key="1">
    <source>
        <dbReference type="ARBA" id="ARBA00023015"/>
    </source>
</evidence>
<evidence type="ECO:0000313" key="7">
    <source>
        <dbReference type="EMBL" id="RPF28839.1"/>
    </source>
</evidence>
<organism evidence="7 8">
    <name type="scientific">Georgenia muralis</name>
    <dbReference type="NCBI Taxonomy" id="154117"/>
    <lineage>
        <taxon>Bacteria</taxon>
        <taxon>Bacillati</taxon>
        <taxon>Actinomycetota</taxon>
        <taxon>Actinomycetes</taxon>
        <taxon>Micrococcales</taxon>
        <taxon>Bogoriellaceae</taxon>
        <taxon>Georgenia</taxon>
    </lineage>
</organism>
<feature type="region of interest" description="Disordered" evidence="5">
    <location>
        <begin position="1"/>
        <end position="26"/>
    </location>
</feature>
<dbReference type="InterPro" id="IPR050109">
    <property type="entry name" value="HTH-type_TetR-like_transc_reg"/>
</dbReference>
<dbReference type="Pfam" id="PF16859">
    <property type="entry name" value="TetR_C_11"/>
    <property type="match status" value="1"/>
</dbReference>
<dbReference type="Pfam" id="PF00440">
    <property type="entry name" value="TetR_N"/>
    <property type="match status" value="1"/>
</dbReference>
<comment type="caution">
    <text evidence="7">The sequence shown here is derived from an EMBL/GenBank/DDBJ whole genome shotgun (WGS) entry which is preliminary data.</text>
</comment>
<dbReference type="InterPro" id="IPR009057">
    <property type="entry name" value="Homeodomain-like_sf"/>
</dbReference>
<feature type="DNA-binding region" description="H-T-H motif" evidence="4">
    <location>
        <begin position="49"/>
        <end position="68"/>
    </location>
</feature>
<feature type="domain" description="HTH tetR-type" evidence="6">
    <location>
        <begin position="26"/>
        <end position="86"/>
    </location>
</feature>
<evidence type="ECO:0000256" key="3">
    <source>
        <dbReference type="ARBA" id="ARBA00023163"/>
    </source>
</evidence>
<keyword evidence="2 4" id="KW-0238">DNA-binding</keyword>
<dbReference type="SUPFAM" id="SSF48498">
    <property type="entry name" value="Tetracyclin repressor-like, C-terminal domain"/>
    <property type="match status" value="1"/>
</dbReference>
<dbReference type="Gene3D" id="1.10.357.10">
    <property type="entry name" value="Tetracycline Repressor, domain 2"/>
    <property type="match status" value="1"/>
</dbReference>
<dbReference type="PANTHER" id="PTHR30055:SF148">
    <property type="entry name" value="TETR-FAMILY TRANSCRIPTIONAL REGULATOR"/>
    <property type="match status" value="1"/>
</dbReference>
<dbReference type="PANTHER" id="PTHR30055">
    <property type="entry name" value="HTH-TYPE TRANSCRIPTIONAL REGULATOR RUTR"/>
    <property type="match status" value="1"/>
</dbReference>
<sequence>MTQSETHTIDEASPPVRRGPGRPRHADTEERAFRAVLELFGQKGWSGLSLDGVATHAGIGKSSIYLRWKDKRDLLLDAIRHLEAQNVTPAGEDLDIREYLNQHACARAEFFLGEYGPAMAHMFSAAVVNPEEFKEIREENISRGVLALAGRIEKAIADGELPPGTSVHHLLDAIEGAIFVHMLISSSRSSREELEAGLKDYVRELVDIQLRGVGVSV</sequence>
<evidence type="ECO:0000256" key="4">
    <source>
        <dbReference type="PROSITE-ProRule" id="PRU00335"/>
    </source>
</evidence>
<keyword evidence="8" id="KW-1185">Reference proteome</keyword>
<name>A0A3N4Z626_9MICO</name>
<evidence type="ECO:0000256" key="2">
    <source>
        <dbReference type="ARBA" id="ARBA00023125"/>
    </source>
</evidence>
<keyword evidence="1" id="KW-0805">Transcription regulation</keyword>
<dbReference type="OrthoDB" id="9796019at2"/>
<dbReference type="AlphaFoldDB" id="A0A3N4Z626"/>
<dbReference type="PROSITE" id="PS50977">
    <property type="entry name" value="HTH_TETR_2"/>
    <property type="match status" value="1"/>
</dbReference>
<accession>A0A3N4Z626</accession>
<dbReference type="GO" id="GO:0000976">
    <property type="term" value="F:transcription cis-regulatory region binding"/>
    <property type="evidence" value="ECO:0007669"/>
    <property type="project" value="TreeGrafter"/>
</dbReference>